<organism evidence="2 3">
    <name type="scientific">Austropuccinia psidii MF-1</name>
    <dbReference type="NCBI Taxonomy" id="1389203"/>
    <lineage>
        <taxon>Eukaryota</taxon>
        <taxon>Fungi</taxon>
        <taxon>Dikarya</taxon>
        <taxon>Basidiomycota</taxon>
        <taxon>Pucciniomycotina</taxon>
        <taxon>Pucciniomycetes</taxon>
        <taxon>Pucciniales</taxon>
        <taxon>Sphaerophragmiaceae</taxon>
        <taxon>Austropuccinia</taxon>
    </lineage>
</organism>
<dbReference type="Proteomes" id="UP000765509">
    <property type="component" value="Unassembled WGS sequence"/>
</dbReference>
<name>A0A9Q3JX72_9BASI</name>
<evidence type="ECO:0000256" key="1">
    <source>
        <dbReference type="SAM" id="MobiDB-lite"/>
    </source>
</evidence>
<evidence type="ECO:0000313" key="3">
    <source>
        <dbReference type="Proteomes" id="UP000765509"/>
    </source>
</evidence>
<protein>
    <submittedName>
        <fullName evidence="2">Uncharacterized protein</fullName>
    </submittedName>
</protein>
<gene>
    <name evidence="2" type="ORF">O181_110713</name>
</gene>
<evidence type="ECO:0000313" key="2">
    <source>
        <dbReference type="EMBL" id="MBW0570998.1"/>
    </source>
</evidence>
<feature type="compositionally biased region" description="Basic and acidic residues" evidence="1">
    <location>
        <begin position="73"/>
        <end position="106"/>
    </location>
</feature>
<reference evidence="2" key="1">
    <citation type="submission" date="2021-03" db="EMBL/GenBank/DDBJ databases">
        <title>Draft genome sequence of rust myrtle Austropuccinia psidii MF-1, a brazilian biotype.</title>
        <authorList>
            <person name="Quecine M.C."/>
            <person name="Pachon D.M.R."/>
            <person name="Bonatelli M.L."/>
            <person name="Correr F.H."/>
            <person name="Franceschini L.M."/>
            <person name="Leite T.F."/>
            <person name="Margarido G.R.A."/>
            <person name="Almeida C.A."/>
            <person name="Ferrarezi J.A."/>
            <person name="Labate C.A."/>
        </authorList>
    </citation>
    <scope>NUCLEOTIDE SEQUENCE</scope>
    <source>
        <strain evidence="2">MF-1</strain>
    </source>
</reference>
<dbReference type="AlphaFoldDB" id="A0A9Q3JX72"/>
<proteinExistence type="predicted"/>
<dbReference type="EMBL" id="AVOT02087340">
    <property type="protein sequence ID" value="MBW0570998.1"/>
    <property type="molecule type" value="Genomic_DNA"/>
</dbReference>
<feature type="region of interest" description="Disordered" evidence="1">
    <location>
        <begin position="43"/>
        <end position="112"/>
    </location>
</feature>
<keyword evidence="3" id="KW-1185">Reference proteome</keyword>
<comment type="caution">
    <text evidence="2">The sequence shown here is derived from an EMBL/GenBank/DDBJ whole genome shotgun (WGS) entry which is preliminary data.</text>
</comment>
<accession>A0A9Q3JX72</accession>
<sequence>MNSYLHIETSLGQERTIELFGEWSPLYCKDKLKKVNNLLNNHSLLSVDQKKEPEMTPALEKAGPVMSTSSKQTPEHPKNKNKKVPEEKTRRGKERQNGTDLVHRDTGLPNGNLQPWTVCVIL</sequence>